<evidence type="ECO:0000256" key="4">
    <source>
        <dbReference type="ARBA" id="ARBA00022989"/>
    </source>
</evidence>
<keyword evidence="7 9" id="KW-0675">Receptor</keyword>
<gene>
    <name evidence="12" type="ORF">NEMVEDRAFT_v1g33569</name>
</gene>
<dbReference type="EMBL" id="DS469507">
    <property type="protein sequence ID" value="EDO50021.1"/>
    <property type="molecule type" value="Genomic_DNA"/>
</dbReference>
<evidence type="ECO:0000259" key="11">
    <source>
        <dbReference type="PROSITE" id="PS50262"/>
    </source>
</evidence>
<dbReference type="InterPro" id="IPR000276">
    <property type="entry name" value="GPCR_Rhodpsn"/>
</dbReference>
<feature type="transmembrane region" description="Helical" evidence="10">
    <location>
        <begin position="73"/>
        <end position="99"/>
    </location>
</feature>
<dbReference type="GO" id="GO:0032870">
    <property type="term" value="P:cellular response to hormone stimulus"/>
    <property type="evidence" value="ECO:0000318"/>
    <property type="project" value="GO_Central"/>
</dbReference>
<keyword evidence="4 10" id="KW-1133">Transmembrane helix</keyword>
<dbReference type="AlphaFoldDB" id="A7RF31"/>
<keyword evidence="3 9" id="KW-0812">Transmembrane</keyword>
<feature type="domain" description="G-protein coupled receptors family 1 profile" evidence="11">
    <location>
        <begin position="13"/>
        <end position="262"/>
    </location>
</feature>
<dbReference type="PRINTS" id="PR01012">
    <property type="entry name" value="NRPEPTIDEYR"/>
</dbReference>
<keyword evidence="6 10" id="KW-0472">Membrane</keyword>
<feature type="non-terminal residue" evidence="12">
    <location>
        <position position="1"/>
    </location>
</feature>
<dbReference type="PROSITE" id="PS50262">
    <property type="entry name" value="G_PROTEIN_RECEP_F1_2"/>
    <property type="match status" value="1"/>
</dbReference>
<feature type="transmembrane region" description="Helical" evidence="10">
    <location>
        <begin position="6"/>
        <end position="21"/>
    </location>
</feature>
<accession>A7RF31</accession>
<sequence>ISYIFICIIGALGNLLVMLATRKRRMRNVTNQFIANLALADFTVCVITIPISLVYTNLGHWPFRSWLCKTMPYLQGITVSASVGTLVAIASDRFIVIVFPTKRKFRISRTWITVVAIWLLSAAVAFPVHLYSEVTREMGDGLNVTSCIEVWPSQDGRKTYALLLFLVLFLLPMTAISLMYAAIIYKLRTLHPTQEVTMRTHKKLVRMLVVVIVTFAVCWIPYHVTFLYLDKSDYITTEAMNAMVLFSQWLMYTNSCLNPIIYILYNANYRREF</sequence>
<dbReference type="PROSITE" id="PS00237">
    <property type="entry name" value="G_PROTEIN_RECEP_F1_1"/>
    <property type="match status" value="1"/>
</dbReference>
<dbReference type="PANTHER" id="PTHR45695:SF9">
    <property type="entry name" value="LEUCOKININ RECEPTOR"/>
    <property type="match status" value="1"/>
</dbReference>
<evidence type="ECO:0000256" key="10">
    <source>
        <dbReference type="SAM" id="Phobius"/>
    </source>
</evidence>
<comment type="subcellular location">
    <subcellularLocation>
        <location evidence="1">Membrane</location>
        <topology evidence="1">Multi-pass membrane protein</topology>
    </subcellularLocation>
</comment>
<protein>
    <recommendedName>
        <fullName evidence="11">G-protein coupled receptors family 1 profile domain-containing protein</fullName>
    </recommendedName>
</protein>
<dbReference type="Gene3D" id="1.20.1070.10">
    <property type="entry name" value="Rhodopsin 7-helix transmembrane proteins"/>
    <property type="match status" value="1"/>
</dbReference>
<name>A7RF31_NEMVE</name>
<dbReference type="SUPFAM" id="SSF81321">
    <property type="entry name" value="Family A G protein-coupled receptor-like"/>
    <property type="match status" value="1"/>
</dbReference>
<dbReference type="SMART" id="SM01381">
    <property type="entry name" value="7TM_GPCR_Srsx"/>
    <property type="match status" value="1"/>
</dbReference>
<feature type="transmembrane region" description="Helical" evidence="10">
    <location>
        <begin position="111"/>
        <end position="132"/>
    </location>
</feature>
<feature type="transmembrane region" description="Helical" evidence="10">
    <location>
        <begin position="160"/>
        <end position="183"/>
    </location>
</feature>
<keyword evidence="8 9" id="KW-0807">Transducer</keyword>
<dbReference type="GO" id="GO:0005886">
    <property type="term" value="C:plasma membrane"/>
    <property type="evidence" value="ECO:0000318"/>
    <property type="project" value="GO_Central"/>
</dbReference>
<dbReference type="KEGG" id="nve:5522329"/>
<feature type="transmembrane region" description="Helical" evidence="10">
    <location>
        <begin position="242"/>
        <end position="265"/>
    </location>
</feature>
<dbReference type="InParanoid" id="A7RF31"/>
<keyword evidence="5 9" id="KW-0297">G-protein coupled receptor</keyword>
<dbReference type="eggNOG" id="KOG3656">
    <property type="taxonomic scope" value="Eukaryota"/>
</dbReference>
<dbReference type="Proteomes" id="UP000001593">
    <property type="component" value="Unassembled WGS sequence"/>
</dbReference>
<proteinExistence type="inferred from homology"/>
<keyword evidence="13" id="KW-1185">Reference proteome</keyword>
<dbReference type="OMA" id="YIFICII"/>
<dbReference type="STRING" id="45351.A7RF31"/>
<comment type="similarity">
    <text evidence="2 9">Belongs to the G-protein coupled receptor 1 family.</text>
</comment>
<evidence type="ECO:0000256" key="1">
    <source>
        <dbReference type="ARBA" id="ARBA00004141"/>
    </source>
</evidence>
<dbReference type="InterPro" id="IPR000611">
    <property type="entry name" value="NPY_rcpt"/>
</dbReference>
<feature type="transmembrane region" description="Helical" evidence="10">
    <location>
        <begin position="204"/>
        <end position="222"/>
    </location>
</feature>
<dbReference type="GO" id="GO:0004983">
    <property type="term" value="F:neuropeptide Y receptor activity"/>
    <property type="evidence" value="ECO:0007669"/>
    <property type="project" value="InterPro"/>
</dbReference>
<evidence type="ECO:0000256" key="8">
    <source>
        <dbReference type="ARBA" id="ARBA00023224"/>
    </source>
</evidence>
<dbReference type="GO" id="GO:0007186">
    <property type="term" value="P:G protein-coupled receptor signaling pathway"/>
    <property type="evidence" value="ECO:0000318"/>
    <property type="project" value="GO_Central"/>
</dbReference>
<dbReference type="PRINTS" id="PR00237">
    <property type="entry name" value="GPCRRHODOPSN"/>
</dbReference>
<evidence type="ECO:0000256" key="7">
    <source>
        <dbReference type="ARBA" id="ARBA00023170"/>
    </source>
</evidence>
<evidence type="ECO:0000313" key="13">
    <source>
        <dbReference type="Proteomes" id="UP000001593"/>
    </source>
</evidence>
<organism evidence="12 13">
    <name type="scientific">Nematostella vectensis</name>
    <name type="common">Starlet sea anemone</name>
    <dbReference type="NCBI Taxonomy" id="45351"/>
    <lineage>
        <taxon>Eukaryota</taxon>
        <taxon>Metazoa</taxon>
        <taxon>Cnidaria</taxon>
        <taxon>Anthozoa</taxon>
        <taxon>Hexacorallia</taxon>
        <taxon>Actiniaria</taxon>
        <taxon>Edwardsiidae</taxon>
        <taxon>Nematostella</taxon>
    </lineage>
</organism>
<dbReference type="PhylomeDB" id="A7RF31"/>
<evidence type="ECO:0000256" key="6">
    <source>
        <dbReference type="ARBA" id="ARBA00023136"/>
    </source>
</evidence>
<dbReference type="HOGENOM" id="CLU_009579_6_0_1"/>
<dbReference type="InterPro" id="IPR017452">
    <property type="entry name" value="GPCR_Rhodpsn_7TM"/>
</dbReference>
<evidence type="ECO:0000256" key="5">
    <source>
        <dbReference type="ARBA" id="ARBA00023040"/>
    </source>
</evidence>
<evidence type="ECO:0000256" key="9">
    <source>
        <dbReference type="RuleBase" id="RU000688"/>
    </source>
</evidence>
<feature type="non-terminal residue" evidence="12">
    <location>
        <position position="273"/>
    </location>
</feature>
<feature type="transmembrane region" description="Helical" evidence="10">
    <location>
        <begin position="33"/>
        <end position="53"/>
    </location>
</feature>
<dbReference type="OrthoDB" id="5953437at2759"/>
<dbReference type="PANTHER" id="PTHR45695">
    <property type="entry name" value="LEUCOKININ RECEPTOR-RELATED"/>
    <property type="match status" value="1"/>
</dbReference>
<evidence type="ECO:0000256" key="2">
    <source>
        <dbReference type="ARBA" id="ARBA00010663"/>
    </source>
</evidence>
<dbReference type="Pfam" id="PF00001">
    <property type="entry name" value="7tm_1"/>
    <property type="match status" value="1"/>
</dbReference>
<evidence type="ECO:0000256" key="3">
    <source>
        <dbReference type="ARBA" id="ARBA00022692"/>
    </source>
</evidence>
<evidence type="ECO:0000313" key="12">
    <source>
        <dbReference type="EMBL" id="EDO50021.1"/>
    </source>
</evidence>
<dbReference type="GO" id="GO:0004930">
    <property type="term" value="F:G protein-coupled receptor activity"/>
    <property type="evidence" value="ECO:0000318"/>
    <property type="project" value="GO_Central"/>
</dbReference>
<reference evidence="12 13" key="1">
    <citation type="journal article" date="2007" name="Science">
        <title>Sea anemone genome reveals ancestral eumetazoan gene repertoire and genomic organization.</title>
        <authorList>
            <person name="Putnam N.H."/>
            <person name="Srivastava M."/>
            <person name="Hellsten U."/>
            <person name="Dirks B."/>
            <person name="Chapman J."/>
            <person name="Salamov A."/>
            <person name="Terry A."/>
            <person name="Shapiro H."/>
            <person name="Lindquist E."/>
            <person name="Kapitonov V.V."/>
            <person name="Jurka J."/>
            <person name="Genikhovich G."/>
            <person name="Grigoriev I.V."/>
            <person name="Lucas S.M."/>
            <person name="Steele R.E."/>
            <person name="Finnerty J.R."/>
            <person name="Technau U."/>
            <person name="Martindale M.Q."/>
            <person name="Rokhsar D.S."/>
        </authorList>
    </citation>
    <scope>NUCLEOTIDE SEQUENCE [LARGE SCALE GENOMIC DNA]</scope>
    <source>
        <strain evidence="13">CH2 X CH6</strain>
    </source>
</reference>